<feature type="compositionally biased region" description="Basic residues" evidence="2">
    <location>
        <begin position="245"/>
        <end position="256"/>
    </location>
</feature>
<dbReference type="Gene3D" id="3.30.160.60">
    <property type="entry name" value="Classic Zinc Finger"/>
    <property type="match status" value="2"/>
</dbReference>
<dbReference type="PROSITE" id="PS50157">
    <property type="entry name" value="ZINC_FINGER_C2H2_2"/>
    <property type="match status" value="2"/>
</dbReference>
<evidence type="ECO:0000313" key="5">
    <source>
        <dbReference type="Proteomes" id="UP001642540"/>
    </source>
</evidence>
<evidence type="ECO:0000259" key="3">
    <source>
        <dbReference type="PROSITE" id="PS50157"/>
    </source>
</evidence>
<evidence type="ECO:0000256" key="2">
    <source>
        <dbReference type="SAM" id="MobiDB-lite"/>
    </source>
</evidence>
<accession>A0ABP1PJ10</accession>
<keyword evidence="1" id="KW-0863">Zinc-finger</keyword>
<dbReference type="InterPro" id="IPR013087">
    <property type="entry name" value="Znf_C2H2_type"/>
</dbReference>
<keyword evidence="1" id="KW-0479">Metal-binding</keyword>
<dbReference type="SMART" id="SM00355">
    <property type="entry name" value="ZnF_C2H2"/>
    <property type="match status" value="3"/>
</dbReference>
<reference evidence="4 5" key="1">
    <citation type="submission" date="2024-08" db="EMBL/GenBank/DDBJ databases">
        <authorList>
            <person name="Cucini C."/>
            <person name="Frati F."/>
        </authorList>
    </citation>
    <scope>NUCLEOTIDE SEQUENCE [LARGE SCALE GENOMIC DNA]</scope>
</reference>
<feature type="compositionally biased region" description="Basic and acidic residues" evidence="2">
    <location>
        <begin position="230"/>
        <end position="244"/>
    </location>
</feature>
<proteinExistence type="predicted"/>
<evidence type="ECO:0000313" key="4">
    <source>
        <dbReference type="EMBL" id="CAL8068566.1"/>
    </source>
</evidence>
<organism evidence="4 5">
    <name type="scientific">Orchesella dallaii</name>
    <dbReference type="NCBI Taxonomy" id="48710"/>
    <lineage>
        <taxon>Eukaryota</taxon>
        <taxon>Metazoa</taxon>
        <taxon>Ecdysozoa</taxon>
        <taxon>Arthropoda</taxon>
        <taxon>Hexapoda</taxon>
        <taxon>Collembola</taxon>
        <taxon>Entomobryomorpha</taxon>
        <taxon>Entomobryoidea</taxon>
        <taxon>Orchesellidae</taxon>
        <taxon>Orchesellinae</taxon>
        <taxon>Orchesella</taxon>
    </lineage>
</organism>
<protein>
    <recommendedName>
        <fullName evidence="3">C2H2-type domain-containing protein</fullName>
    </recommendedName>
</protein>
<keyword evidence="1" id="KW-0862">Zinc</keyword>
<feature type="domain" description="C2H2-type" evidence="3">
    <location>
        <begin position="349"/>
        <end position="378"/>
    </location>
</feature>
<feature type="region of interest" description="Disordered" evidence="2">
    <location>
        <begin position="222"/>
        <end position="262"/>
    </location>
</feature>
<evidence type="ECO:0000256" key="1">
    <source>
        <dbReference type="PROSITE-ProRule" id="PRU00042"/>
    </source>
</evidence>
<dbReference type="PROSITE" id="PS00028">
    <property type="entry name" value="ZINC_FINGER_C2H2_1"/>
    <property type="match status" value="2"/>
</dbReference>
<gene>
    <name evidence="4" type="ORF">ODALV1_LOCUS345</name>
</gene>
<comment type="caution">
    <text evidence="4">The sequence shown here is derived from an EMBL/GenBank/DDBJ whole genome shotgun (WGS) entry which is preliminary data.</text>
</comment>
<dbReference type="EMBL" id="CAXLJM020000001">
    <property type="protein sequence ID" value="CAL8068566.1"/>
    <property type="molecule type" value="Genomic_DNA"/>
</dbReference>
<feature type="domain" description="C2H2-type" evidence="3">
    <location>
        <begin position="317"/>
        <end position="340"/>
    </location>
</feature>
<name>A0ABP1PJ10_9HEXA</name>
<sequence>MDTPICFLCLKTIKRDSFQLQQLVGESETYLFSPVFSKLAQEYLGLEEEVAVGLSEVFKNVSNFCEKCEFVIGSLCEMYLEHLGIQLRLRWKLSELGKLLESSKIGVSEKLESVIIHSLASQVDSSVMNVNRLRSLLLEKCIKKDMTSLPLADEIKVEVKSSCGGDDDPLFFLAHEVKMESFSNGEDLDENYESNENWIDKEDGKVQCESIQFHDETVMNEDEDDFDFVPPDRNKSSWEEDEKSKRKPVRKRKRAATPKQKCSKAGAQKRICTKKEMANNLQIEGWNCSICNEPTVDKASLRKHFVCHQNKASRLDFQCTFCWRSFESQVSVDNHLLNTHMTVACDGAYSCDAPGCTLTFSNLQDLNSHSETHLKPEKSLRICKTCGLGCLNLTVN</sequence>
<keyword evidence="5" id="KW-1185">Reference proteome</keyword>
<dbReference type="Proteomes" id="UP001642540">
    <property type="component" value="Unassembled WGS sequence"/>
</dbReference>